<evidence type="ECO:0000256" key="10">
    <source>
        <dbReference type="ARBA" id="ARBA00023027"/>
    </source>
</evidence>
<evidence type="ECO:0000256" key="19">
    <source>
        <dbReference type="PIRNR" id="PIRNR017184"/>
    </source>
</evidence>
<dbReference type="EC" id="4.2.1.136" evidence="19"/>
<dbReference type="PANTHER" id="PTHR12592">
    <property type="entry name" value="ATP-DEPENDENT (S)-NAD(P)H-HYDRATE DEHYDRATASE FAMILY MEMBER"/>
    <property type="match status" value="1"/>
</dbReference>
<keyword evidence="13" id="KW-0511">Multifunctional enzyme</keyword>
<evidence type="ECO:0000256" key="6">
    <source>
        <dbReference type="ARBA" id="ARBA00022741"/>
    </source>
</evidence>
<feature type="domain" description="YjeF C-terminal" evidence="20">
    <location>
        <begin position="238"/>
        <end position="528"/>
    </location>
</feature>
<evidence type="ECO:0000256" key="11">
    <source>
        <dbReference type="ARBA" id="ARBA00023235"/>
    </source>
</evidence>
<feature type="binding site" evidence="17">
    <location>
        <position position="391"/>
    </location>
    <ligand>
        <name>(6S)-NADPHX</name>
        <dbReference type="ChEBI" id="CHEBI:64076"/>
    </ligand>
</feature>
<organism evidence="22 23">
    <name type="scientific">Donghicola mangrovi</name>
    <dbReference type="NCBI Taxonomy" id="2729614"/>
    <lineage>
        <taxon>Bacteria</taxon>
        <taxon>Pseudomonadati</taxon>
        <taxon>Pseudomonadota</taxon>
        <taxon>Alphaproteobacteria</taxon>
        <taxon>Rhodobacterales</taxon>
        <taxon>Roseobacteraceae</taxon>
        <taxon>Donghicola</taxon>
    </lineage>
</organism>
<dbReference type="Pfam" id="PF01256">
    <property type="entry name" value="Carb_kinase"/>
    <property type="match status" value="1"/>
</dbReference>
<comment type="similarity">
    <text evidence="3 19">In the N-terminal section; belongs to the NnrE/AIBP family.</text>
</comment>
<keyword evidence="12 17" id="KW-0456">Lyase</keyword>
<dbReference type="GO" id="GO:0046872">
    <property type="term" value="F:metal ion binding"/>
    <property type="evidence" value="ECO:0007669"/>
    <property type="project" value="UniProtKB-UniRule"/>
</dbReference>
<evidence type="ECO:0000256" key="2">
    <source>
        <dbReference type="ARBA" id="ARBA00000909"/>
    </source>
</evidence>
<evidence type="ECO:0000256" key="18">
    <source>
        <dbReference type="HAMAP-Rule" id="MF_01966"/>
    </source>
</evidence>
<accession>A0A850Q707</accession>
<evidence type="ECO:0000256" key="17">
    <source>
        <dbReference type="HAMAP-Rule" id="MF_01965"/>
    </source>
</evidence>
<dbReference type="GO" id="GO:0005524">
    <property type="term" value="F:ATP binding"/>
    <property type="evidence" value="ECO:0007669"/>
    <property type="project" value="UniProtKB-UniRule"/>
</dbReference>
<feature type="binding site" evidence="18">
    <location>
        <begin position="132"/>
        <end position="138"/>
    </location>
    <ligand>
        <name>(6S)-NADPHX</name>
        <dbReference type="ChEBI" id="CHEBI:64076"/>
    </ligand>
</feature>
<feature type="binding site" evidence="18">
    <location>
        <position position="168"/>
    </location>
    <ligand>
        <name>K(+)</name>
        <dbReference type="ChEBI" id="CHEBI:29103"/>
    </ligand>
</feature>
<evidence type="ECO:0000259" key="20">
    <source>
        <dbReference type="PROSITE" id="PS51383"/>
    </source>
</evidence>
<keyword evidence="7 17" id="KW-0067">ATP-binding</keyword>
<comment type="subunit">
    <text evidence="17">Homotetramer.</text>
</comment>
<feature type="binding site" evidence="17">
    <location>
        <position position="470"/>
    </location>
    <ligand>
        <name>(6S)-NADPHX</name>
        <dbReference type="ChEBI" id="CHEBI:64076"/>
    </ligand>
</feature>
<dbReference type="InterPro" id="IPR017953">
    <property type="entry name" value="Carbohydrate_kinase_pred_CS"/>
</dbReference>
<keyword evidence="10 17" id="KW-0520">NAD</keyword>
<keyword evidence="5 18" id="KW-0479">Metal-binding</keyword>
<dbReference type="InterPro" id="IPR029056">
    <property type="entry name" value="Ribokinase-like"/>
</dbReference>
<feature type="binding site" evidence="17">
    <location>
        <begin position="436"/>
        <end position="440"/>
    </location>
    <ligand>
        <name>AMP</name>
        <dbReference type="ChEBI" id="CHEBI:456215"/>
    </ligand>
</feature>
<dbReference type="Gene3D" id="3.40.50.10260">
    <property type="entry name" value="YjeF N-terminal domain"/>
    <property type="match status" value="1"/>
</dbReference>
<comment type="similarity">
    <text evidence="18">Belongs to the NnrE/AIBP family.</text>
</comment>
<comment type="catalytic activity">
    <reaction evidence="15 17 19">
        <text>(6S)-NADHX + ADP = AMP + phosphate + NADH + H(+)</text>
        <dbReference type="Rhea" id="RHEA:32223"/>
        <dbReference type="ChEBI" id="CHEBI:15378"/>
        <dbReference type="ChEBI" id="CHEBI:43474"/>
        <dbReference type="ChEBI" id="CHEBI:57945"/>
        <dbReference type="ChEBI" id="CHEBI:64074"/>
        <dbReference type="ChEBI" id="CHEBI:456215"/>
        <dbReference type="ChEBI" id="CHEBI:456216"/>
        <dbReference type="EC" id="4.2.1.136"/>
    </reaction>
</comment>
<comment type="function">
    <text evidence="18">Catalyzes the epimerization of the S- and R-forms of NAD(P)HX, a damaged form of NAD(P)H that is a result of enzymatic or heat-dependent hydration. This is a prerequisite for the S-specific NAD(P)H-hydrate dehydratase to allow the repair of both epimers of NAD(P)HX.</text>
</comment>
<evidence type="ECO:0000256" key="5">
    <source>
        <dbReference type="ARBA" id="ARBA00022723"/>
    </source>
</evidence>
<evidence type="ECO:0000256" key="1">
    <source>
        <dbReference type="ARBA" id="ARBA00000013"/>
    </source>
</evidence>
<dbReference type="RefSeq" id="WP_177156957.1">
    <property type="nucleotide sequence ID" value="NZ_JABCJE010000002.1"/>
</dbReference>
<dbReference type="InterPro" id="IPR000631">
    <property type="entry name" value="CARKD"/>
</dbReference>
<sequence>MGEILTAAQMRAKENKAIQGGFAHGLTLLERAGQGVVDATFHVIGEARDGFMSAVVLCGPGNNGGDGFVIARVLHEMGWQVQVYLYGDAGRLPPDARTMYDRWVAIGPVFPIKDAVSGQGDRPALLFDAMFGIGINRPIPAVCAQAFKTICARATGPECFVVAVDCPSGMDVDTGAVLVGPDGASTLLERTDLCVTFHAPKLGHYLTEVGRQRPVVVDIGLRPEDDVVTQLVGPSGGSAKAWLQSVTALGAGGHKYDRGHVLVLGGGVGKGGAARMAARSALRVGAGLVTLAVPPEAIPENAAQLNAIMLRPLDGADALREMLADKRLSSVCLGPGLGVGDRTRVLVLATLEETAQDGRRVVLDADALGSFAEDPHRLFEACHAGVVITPHEGEFARLFPDLAERTRHPDPAATGLSKVEATLCAAERLGGTVLLKGEATVLADPEGRSMIHAALYDRAAPWLGTAGAGDVLAGLIAGLSAGAQAQTHAPIDLSGAAAWLHVECARQFGPGLIAEDLPEQLPAVFRNLGF</sequence>
<feature type="domain" description="YjeF N-terminal" evidence="21">
    <location>
        <begin position="10"/>
        <end position="227"/>
    </location>
</feature>
<comment type="catalytic activity">
    <reaction evidence="2 18 19">
        <text>(6R)-NADPHX = (6S)-NADPHX</text>
        <dbReference type="Rhea" id="RHEA:32227"/>
        <dbReference type="ChEBI" id="CHEBI:64076"/>
        <dbReference type="ChEBI" id="CHEBI:64077"/>
        <dbReference type="EC" id="5.1.99.6"/>
    </reaction>
</comment>
<evidence type="ECO:0000313" key="23">
    <source>
        <dbReference type="Proteomes" id="UP000592216"/>
    </source>
</evidence>
<dbReference type="CDD" id="cd01171">
    <property type="entry name" value="YXKO-related"/>
    <property type="match status" value="1"/>
</dbReference>
<dbReference type="InterPro" id="IPR030677">
    <property type="entry name" value="Nnr"/>
</dbReference>
<comment type="function">
    <text evidence="14 19">Bifunctional enzyme that catalyzes the epimerization of the S- and R-forms of NAD(P)HX and the dehydration of the S-form of NAD(P)HX at the expense of ADP, which is converted to AMP. This allows the repair of both epimers of NAD(P)HX, a damaged form of NAD(P)H that is a result of enzymatic or heat-dependent hydration.</text>
</comment>
<feature type="binding site" evidence="17">
    <location>
        <position position="336"/>
    </location>
    <ligand>
        <name>(6S)-NADPHX</name>
        <dbReference type="ChEBI" id="CHEBI:64076"/>
    </ligand>
</feature>
<comment type="catalytic activity">
    <reaction evidence="16 17 19">
        <text>(6S)-NADPHX + ADP = AMP + phosphate + NADPH + H(+)</text>
        <dbReference type="Rhea" id="RHEA:32235"/>
        <dbReference type="ChEBI" id="CHEBI:15378"/>
        <dbReference type="ChEBI" id="CHEBI:43474"/>
        <dbReference type="ChEBI" id="CHEBI:57783"/>
        <dbReference type="ChEBI" id="CHEBI:64076"/>
        <dbReference type="ChEBI" id="CHEBI:456215"/>
        <dbReference type="ChEBI" id="CHEBI:456216"/>
        <dbReference type="EC" id="4.2.1.136"/>
    </reaction>
</comment>
<evidence type="ECO:0000256" key="16">
    <source>
        <dbReference type="ARBA" id="ARBA00049209"/>
    </source>
</evidence>
<feature type="binding site" evidence="18">
    <location>
        <begin position="62"/>
        <end position="66"/>
    </location>
    <ligand>
        <name>(6S)-NADPHX</name>
        <dbReference type="ChEBI" id="CHEBI:64076"/>
    </ligand>
</feature>
<dbReference type="InterPro" id="IPR004443">
    <property type="entry name" value="YjeF_N_dom"/>
</dbReference>
<feature type="binding site" evidence="18">
    <location>
        <position position="63"/>
    </location>
    <ligand>
        <name>K(+)</name>
        <dbReference type="ChEBI" id="CHEBI:29103"/>
    </ligand>
</feature>
<evidence type="ECO:0000256" key="14">
    <source>
        <dbReference type="ARBA" id="ARBA00025153"/>
    </source>
</evidence>
<dbReference type="GO" id="GO:0052855">
    <property type="term" value="F:ADP-dependent NAD(P)H-hydrate dehydratase activity"/>
    <property type="evidence" value="ECO:0007669"/>
    <property type="project" value="UniProtKB-UniRule"/>
</dbReference>
<comment type="similarity">
    <text evidence="17">Belongs to the NnrD/CARKD family.</text>
</comment>
<dbReference type="PROSITE" id="PS01050">
    <property type="entry name" value="YJEF_C_2"/>
    <property type="match status" value="1"/>
</dbReference>
<dbReference type="GO" id="GO:0046496">
    <property type="term" value="P:nicotinamide nucleotide metabolic process"/>
    <property type="evidence" value="ECO:0007669"/>
    <property type="project" value="UniProtKB-UniRule"/>
</dbReference>
<dbReference type="GO" id="GO:0110051">
    <property type="term" value="P:metabolite repair"/>
    <property type="evidence" value="ECO:0007669"/>
    <property type="project" value="TreeGrafter"/>
</dbReference>
<proteinExistence type="inferred from homology"/>
<dbReference type="PANTHER" id="PTHR12592:SF0">
    <property type="entry name" value="ATP-DEPENDENT (S)-NAD(P)H-HYDRATE DEHYDRATASE"/>
    <property type="match status" value="1"/>
</dbReference>
<comment type="catalytic activity">
    <reaction evidence="1 18 19">
        <text>(6R)-NADHX = (6S)-NADHX</text>
        <dbReference type="Rhea" id="RHEA:32215"/>
        <dbReference type="ChEBI" id="CHEBI:64074"/>
        <dbReference type="ChEBI" id="CHEBI:64075"/>
        <dbReference type="EC" id="5.1.99.6"/>
    </reaction>
</comment>
<evidence type="ECO:0000313" key="22">
    <source>
        <dbReference type="EMBL" id="NVO22798.1"/>
    </source>
</evidence>
<dbReference type="Proteomes" id="UP000592216">
    <property type="component" value="Unassembled WGS sequence"/>
</dbReference>
<dbReference type="SUPFAM" id="SSF53613">
    <property type="entry name" value="Ribokinase-like"/>
    <property type="match status" value="1"/>
</dbReference>
<protein>
    <recommendedName>
        <fullName evidence="19">Bifunctional NAD(P)H-hydrate repair enzyme</fullName>
    </recommendedName>
    <alternativeName>
        <fullName evidence="19">Nicotinamide nucleotide repair protein</fullName>
    </alternativeName>
    <domain>
        <recommendedName>
            <fullName evidence="19">ADP-dependent (S)-NAD(P)H-hydrate dehydratase</fullName>
            <ecNumber evidence="19">4.2.1.136</ecNumber>
        </recommendedName>
        <alternativeName>
            <fullName evidence="19">ADP-dependent NAD(P)HX dehydratase</fullName>
        </alternativeName>
    </domain>
    <domain>
        <recommendedName>
            <fullName evidence="19">NAD(P)H-hydrate epimerase</fullName>
            <ecNumber evidence="19">5.1.99.6</ecNumber>
        </recommendedName>
    </domain>
</protein>
<evidence type="ECO:0000256" key="8">
    <source>
        <dbReference type="ARBA" id="ARBA00022857"/>
    </source>
</evidence>
<comment type="function">
    <text evidence="17">Catalyzes the dehydration of the S-form of NAD(P)HX at the expense of ADP, which is converted to AMP. Together with NAD(P)HX epimerase, which catalyzes the epimerization of the S- and R-forms, the enzyme allows the repair of both epimers of NAD(P)HX, a damaged form of NAD(P)H that is a result of enzymatic or heat-dependent hydration.</text>
</comment>
<dbReference type="SUPFAM" id="SSF64153">
    <property type="entry name" value="YjeF N-terminal domain-like"/>
    <property type="match status" value="1"/>
</dbReference>
<gene>
    <name evidence="17" type="primary">nnrD</name>
    <name evidence="18" type="synonym">nnrE</name>
    <name evidence="22" type="ORF">HJ536_05445</name>
</gene>
<comment type="cofactor">
    <cofactor evidence="17">
        <name>Mg(2+)</name>
        <dbReference type="ChEBI" id="CHEBI:18420"/>
    </cofactor>
</comment>
<evidence type="ECO:0000256" key="3">
    <source>
        <dbReference type="ARBA" id="ARBA00006001"/>
    </source>
</evidence>
<evidence type="ECO:0000256" key="13">
    <source>
        <dbReference type="ARBA" id="ARBA00023268"/>
    </source>
</evidence>
<evidence type="ECO:0000256" key="4">
    <source>
        <dbReference type="ARBA" id="ARBA00009524"/>
    </source>
</evidence>
<keyword evidence="6 17" id="KW-0547">Nucleotide-binding</keyword>
<dbReference type="NCBIfam" id="TIGR00197">
    <property type="entry name" value="yjeF_nterm"/>
    <property type="match status" value="1"/>
</dbReference>
<dbReference type="HAMAP" id="MF_01966">
    <property type="entry name" value="NADHX_epimerase"/>
    <property type="match status" value="1"/>
</dbReference>
<evidence type="ECO:0000256" key="12">
    <source>
        <dbReference type="ARBA" id="ARBA00023239"/>
    </source>
</evidence>
<feature type="binding site" evidence="17">
    <location>
        <position position="273"/>
    </location>
    <ligand>
        <name>(6S)-NADPHX</name>
        <dbReference type="ChEBI" id="CHEBI:64076"/>
    </ligand>
</feature>
<dbReference type="AlphaFoldDB" id="A0A850Q707"/>
<dbReference type="InterPro" id="IPR036652">
    <property type="entry name" value="YjeF_N_dom_sf"/>
</dbReference>
<reference evidence="22 23" key="1">
    <citation type="submission" date="2020-04" db="EMBL/GenBank/DDBJ databases">
        <title>Donghicola sp., a member of the Rhodobacteraceae family isolated from mangrove forest in Thailand.</title>
        <authorList>
            <person name="Charoenyingcharoen P."/>
            <person name="Yukphan P."/>
        </authorList>
    </citation>
    <scope>NUCLEOTIDE SEQUENCE [LARGE SCALE GENOMIC DNA]</scope>
    <source>
        <strain evidence="22 23">B5-SW-15</strain>
    </source>
</reference>
<evidence type="ECO:0000256" key="15">
    <source>
        <dbReference type="ARBA" id="ARBA00048238"/>
    </source>
</evidence>
<comment type="caution">
    <text evidence="22">The sequence shown here is derived from an EMBL/GenBank/DDBJ whole genome shotgun (WGS) entry which is preliminary data.</text>
</comment>
<dbReference type="PROSITE" id="PS51385">
    <property type="entry name" value="YJEF_N"/>
    <property type="match status" value="1"/>
</dbReference>
<dbReference type="GO" id="GO:0052856">
    <property type="term" value="F:NAD(P)HX epimerase activity"/>
    <property type="evidence" value="ECO:0007669"/>
    <property type="project" value="UniProtKB-UniRule"/>
</dbReference>
<dbReference type="NCBIfam" id="TIGR00196">
    <property type="entry name" value="yjeF_cterm"/>
    <property type="match status" value="1"/>
</dbReference>
<comment type="similarity">
    <text evidence="4 19">In the C-terminal section; belongs to the NnrD/CARKD family.</text>
</comment>
<dbReference type="EC" id="5.1.99.6" evidence="19"/>
<name>A0A850Q707_9RHOB</name>
<feature type="binding site" evidence="18">
    <location>
        <position position="165"/>
    </location>
    <ligand>
        <name>(6S)-NADPHX</name>
        <dbReference type="ChEBI" id="CHEBI:64076"/>
    </ligand>
</feature>
<keyword evidence="8 17" id="KW-0521">NADP</keyword>
<evidence type="ECO:0000256" key="7">
    <source>
        <dbReference type="ARBA" id="ARBA00022840"/>
    </source>
</evidence>
<dbReference type="HAMAP" id="MF_01965">
    <property type="entry name" value="NADHX_dehydratase"/>
    <property type="match status" value="1"/>
</dbReference>
<feature type="binding site" evidence="18">
    <location>
        <position position="128"/>
    </location>
    <ligand>
        <name>K(+)</name>
        <dbReference type="ChEBI" id="CHEBI:29103"/>
    </ligand>
</feature>
<dbReference type="Gene3D" id="3.40.1190.20">
    <property type="match status" value="1"/>
</dbReference>
<dbReference type="Pfam" id="PF03853">
    <property type="entry name" value="YjeF_N"/>
    <property type="match status" value="1"/>
</dbReference>
<comment type="caution">
    <text evidence="18">Lacks conserved residue(s) required for the propagation of feature annotation.</text>
</comment>
<dbReference type="PIRSF" id="PIRSF017184">
    <property type="entry name" value="Nnr"/>
    <property type="match status" value="1"/>
</dbReference>
<keyword evidence="9 18" id="KW-0630">Potassium</keyword>
<feature type="binding site" evidence="17">
    <location>
        <position position="469"/>
    </location>
    <ligand>
        <name>AMP</name>
        <dbReference type="ChEBI" id="CHEBI:456215"/>
    </ligand>
</feature>
<dbReference type="EMBL" id="JABCJE010000002">
    <property type="protein sequence ID" value="NVO22798.1"/>
    <property type="molecule type" value="Genomic_DNA"/>
</dbReference>
<keyword evidence="11 18" id="KW-0413">Isomerase</keyword>
<comment type="cofactor">
    <cofactor evidence="18 19">
        <name>K(+)</name>
        <dbReference type="ChEBI" id="CHEBI:29103"/>
    </cofactor>
    <text evidence="18 19">Binds 1 potassium ion per subunit.</text>
</comment>
<evidence type="ECO:0000259" key="21">
    <source>
        <dbReference type="PROSITE" id="PS51385"/>
    </source>
</evidence>
<evidence type="ECO:0000256" key="9">
    <source>
        <dbReference type="ARBA" id="ARBA00022958"/>
    </source>
</evidence>
<dbReference type="PROSITE" id="PS51383">
    <property type="entry name" value="YJEF_C_3"/>
    <property type="match status" value="1"/>
</dbReference>